<dbReference type="OrthoDB" id="5400913at2"/>
<dbReference type="RefSeq" id="WP_116234875.1">
    <property type="nucleotide sequence ID" value="NZ_QRDP01000004.1"/>
</dbReference>
<accession>A0A3D9FC85</accession>
<dbReference type="AlphaFoldDB" id="A0A3D9FC85"/>
<sequence length="365" mass="36072">MKRTTKYLVSVSSVAFVALAANPAIAAGTDAGSSITNTVTVDYQVGGVDQSDITAADTFTVDRAVNVIVAELGNATTTVSPGQDDAVTTFDVTNETNGYVDIALAVSQLVGGTAAHGGTDSFNASNVRIYEDDGDGSFDAGDTLVTFLDEMDNGETRRVFVVADIALGLATGSVADVELTGTAREGNAGTTGGAVGAAITATTGGDTAGVDTVFADTDGVFDGIAFDDDDFTVQAAALSALKGSTLLAVNYPISGATEFYNIPGATVEYCIAVTNASGGADATGVAISDTIPATTTFVASSIVIGGTATIDDNGTPGNTADDVLTGCDNSAGSSGGSFAAGTVSATIGTVAAGTTEIVTFRATIN</sequence>
<feature type="signal peptide" evidence="1">
    <location>
        <begin position="1"/>
        <end position="26"/>
    </location>
</feature>
<dbReference type="NCBIfam" id="TIGR01451">
    <property type="entry name" value="B_ant_repeat"/>
    <property type="match status" value="1"/>
</dbReference>
<dbReference type="EMBL" id="QRDP01000004">
    <property type="protein sequence ID" value="RED15343.1"/>
    <property type="molecule type" value="Genomic_DNA"/>
</dbReference>
<dbReference type="InterPro" id="IPR047589">
    <property type="entry name" value="DUF11_rpt"/>
</dbReference>
<organism evidence="2 3">
    <name type="scientific">Parasphingopyxis lamellibrachiae</name>
    <dbReference type="NCBI Taxonomy" id="680125"/>
    <lineage>
        <taxon>Bacteria</taxon>
        <taxon>Pseudomonadati</taxon>
        <taxon>Pseudomonadota</taxon>
        <taxon>Alphaproteobacteria</taxon>
        <taxon>Sphingomonadales</taxon>
        <taxon>Sphingomonadaceae</taxon>
        <taxon>Parasphingopyxis</taxon>
    </lineage>
</organism>
<reference evidence="2 3" key="1">
    <citation type="submission" date="2018-07" db="EMBL/GenBank/DDBJ databases">
        <title>Genomic Encyclopedia of Type Strains, Phase IV (KMG-IV): sequencing the most valuable type-strain genomes for metagenomic binning, comparative biology and taxonomic classification.</title>
        <authorList>
            <person name="Goeker M."/>
        </authorList>
    </citation>
    <scope>NUCLEOTIDE SEQUENCE [LARGE SCALE GENOMIC DNA]</scope>
    <source>
        <strain evidence="2 3">DSM 26725</strain>
    </source>
</reference>
<name>A0A3D9FC85_9SPHN</name>
<evidence type="ECO:0000256" key="1">
    <source>
        <dbReference type="SAM" id="SignalP"/>
    </source>
</evidence>
<dbReference type="Proteomes" id="UP000256310">
    <property type="component" value="Unassembled WGS sequence"/>
</dbReference>
<comment type="caution">
    <text evidence="2">The sequence shown here is derived from an EMBL/GenBank/DDBJ whole genome shotgun (WGS) entry which is preliminary data.</text>
</comment>
<evidence type="ECO:0000313" key="2">
    <source>
        <dbReference type="EMBL" id="RED15343.1"/>
    </source>
</evidence>
<evidence type="ECO:0000313" key="3">
    <source>
        <dbReference type="Proteomes" id="UP000256310"/>
    </source>
</evidence>
<feature type="chain" id="PRO_5017606848" evidence="1">
    <location>
        <begin position="27"/>
        <end position="365"/>
    </location>
</feature>
<protein>
    <submittedName>
        <fullName evidence="2">Putative repeat protein (TIGR01451 family)</fullName>
    </submittedName>
</protein>
<keyword evidence="1" id="KW-0732">Signal</keyword>
<keyword evidence="3" id="KW-1185">Reference proteome</keyword>
<proteinExistence type="predicted"/>
<gene>
    <name evidence="2" type="ORF">DFR46_0332</name>
</gene>